<dbReference type="KEGG" id="hdi:HDIA_3157"/>
<dbReference type="SUPFAM" id="SSF53850">
    <property type="entry name" value="Periplasmic binding protein-like II"/>
    <property type="match status" value="1"/>
</dbReference>
<dbReference type="PANTHER" id="PTHR31528:SF15">
    <property type="entry name" value="RIBOFLAVIN-BINDING PROTEIN RIBY"/>
    <property type="match status" value="1"/>
</dbReference>
<keyword evidence="4" id="KW-1185">Reference proteome</keyword>
<feature type="chain" id="PRO_5012993925" evidence="1">
    <location>
        <begin position="25"/>
        <end position="350"/>
    </location>
</feature>
<dbReference type="InterPro" id="IPR027939">
    <property type="entry name" value="NMT1/THI5"/>
</dbReference>
<dbReference type="EMBL" id="LT960614">
    <property type="protein sequence ID" value="SON56698.1"/>
    <property type="molecule type" value="Genomic_DNA"/>
</dbReference>
<keyword evidence="1" id="KW-0732">Signal</keyword>
<dbReference type="OrthoDB" id="9815602at2"/>
<reference evidence="4" key="1">
    <citation type="submission" date="2017-09" db="EMBL/GenBank/DDBJ databases">
        <title>Genome sequence of Nannocystis excedens DSM 71.</title>
        <authorList>
            <person name="Blom J."/>
        </authorList>
    </citation>
    <scope>NUCLEOTIDE SEQUENCE [LARGE SCALE GENOMIC DNA]</scope>
    <source>
        <strain evidence="4">type strain: E19</strain>
    </source>
</reference>
<name>A0A2C9D973_9HYPH</name>
<organism evidence="3 4">
    <name type="scientific">Hartmannibacter diazotrophicus</name>
    <dbReference type="NCBI Taxonomy" id="1482074"/>
    <lineage>
        <taxon>Bacteria</taxon>
        <taxon>Pseudomonadati</taxon>
        <taxon>Pseudomonadota</taxon>
        <taxon>Alphaproteobacteria</taxon>
        <taxon>Hyphomicrobiales</taxon>
        <taxon>Pleomorphomonadaceae</taxon>
        <taxon>Hartmannibacter</taxon>
    </lineage>
</organism>
<evidence type="ECO:0000313" key="3">
    <source>
        <dbReference type="EMBL" id="SON56698.1"/>
    </source>
</evidence>
<feature type="signal peptide" evidence="1">
    <location>
        <begin position="1"/>
        <end position="24"/>
    </location>
</feature>
<dbReference type="Proteomes" id="UP000223606">
    <property type="component" value="Chromosome 1"/>
</dbReference>
<evidence type="ECO:0000313" key="4">
    <source>
        <dbReference type="Proteomes" id="UP000223606"/>
    </source>
</evidence>
<dbReference type="AlphaFoldDB" id="A0A2C9D973"/>
<evidence type="ECO:0000259" key="2">
    <source>
        <dbReference type="Pfam" id="PF09084"/>
    </source>
</evidence>
<dbReference type="GO" id="GO:0009228">
    <property type="term" value="P:thiamine biosynthetic process"/>
    <property type="evidence" value="ECO:0007669"/>
    <property type="project" value="InterPro"/>
</dbReference>
<accession>A0A2C9D973</accession>
<sequence>MTGFLNRTLIAAAALAAATGIAFAQESKVEQPDVKLSLDWAFQGPQSVYLYGLEKNFYKAHGLNVQVDRGSGSGDTVLRVASGAYDFGWADIASMAKFNLQNPDKQLVAVYMTGANSPLAVVSVKGRGIEEPKDLAGKTLTATASSSALALFDVFAEKAGFDSKSVTWKQVSGQLREPMMVRGESDALAGFTTSSIMTVADLGVAQDDIVVFRYNDYGVKQYGTAIMVRPEFLEKNPETVRAMVAAINDSFKAAIEDPTASVATIKARDSLANPAVECPRLIEGLKNLTLSDEFKKEGLSTVDMDRLAASIDEIKQVYKLDGDLPLDHVYRSDFLPSKEDRMPPELGTCS</sequence>
<dbReference type="RefSeq" id="WP_099557047.1">
    <property type="nucleotide sequence ID" value="NZ_LT960614.1"/>
</dbReference>
<dbReference type="PANTHER" id="PTHR31528">
    <property type="entry name" value="4-AMINO-5-HYDROXYMETHYL-2-METHYLPYRIMIDINE PHOSPHATE SYNTHASE THI11-RELATED"/>
    <property type="match status" value="1"/>
</dbReference>
<gene>
    <name evidence="3" type="ORF">HDIA_3157</name>
</gene>
<feature type="domain" description="SsuA/THI5-like" evidence="2">
    <location>
        <begin position="49"/>
        <end position="260"/>
    </location>
</feature>
<dbReference type="InterPro" id="IPR015168">
    <property type="entry name" value="SsuA/THI5"/>
</dbReference>
<evidence type="ECO:0000256" key="1">
    <source>
        <dbReference type="SAM" id="SignalP"/>
    </source>
</evidence>
<dbReference type="Pfam" id="PF09084">
    <property type="entry name" value="NMT1"/>
    <property type="match status" value="1"/>
</dbReference>
<protein>
    <submittedName>
        <fullName evidence="3">ABC transporter, substrate-binding protein, aliphatic sulfonates family</fullName>
    </submittedName>
</protein>
<proteinExistence type="predicted"/>
<dbReference type="Gene3D" id="3.40.190.10">
    <property type="entry name" value="Periplasmic binding protein-like II"/>
    <property type="match status" value="2"/>
</dbReference>